<reference evidence="5" key="5">
    <citation type="journal article" date="2021" name="G3 (Bethesda)">
        <title>Aegilops tauschii genome assembly Aet v5.0 features greater sequence contiguity and improved annotation.</title>
        <authorList>
            <person name="Wang L."/>
            <person name="Zhu T."/>
            <person name="Rodriguez J.C."/>
            <person name="Deal K.R."/>
            <person name="Dubcovsky J."/>
            <person name="McGuire P.E."/>
            <person name="Lux T."/>
            <person name="Spannagl M."/>
            <person name="Mayer K.F.X."/>
            <person name="Baldrich P."/>
            <person name="Meyers B.C."/>
            <person name="Huo N."/>
            <person name="Gu Y.Q."/>
            <person name="Zhou H."/>
            <person name="Devos K.M."/>
            <person name="Bennetzen J.L."/>
            <person name="Unver T."/>
            <person name="Budak H."/>
            <person name="Gulick P.J."/>
            <person name="Galiba G."/>
            <person name="Kalapos B."/>
            <person name="Nelson D.R."/>
            <person name="Li P."/>
            <person name="You F.M."/>
            <person name="Luo M.C."/>
            <person name="Dvorak J."/>
        </authorList>
    </citation>
    <scope>NUCLEOTIDE SEQUENCE [LARGE SCALE GENOMIC DNA]</scope>
    <source>
        <strain evidence="5">cv. AL8/78</strain>
    </source>
</reference>
<reference evidence="5" key="3">
    <citation type="journal article" date="2017" name="Nature">
        <title>Genome sequence of the progenitor of the wheat D genome Aegilops tauschii.</title>
        <authorList>
            <person name="Luo M.C."/>
            <person name="Gu Y.Q."/>
            <person name="Puiu D."/>
            <person name="Wang H."/>
            <person name="Twardziok S.O."/>
            <person name="Deal K.R."/>
            <person name="Huo N."/>
            <person name="Zhu T."/>
            <person name="Wang L."/>
            <person name="Wang Y."/>
            <person name="McGuire P.E."/>
            <person name="Liu S."/>
            <person name="Long H."/>
            <person name="Ramasamy R.K."/>
            <person name="Rodriguez J.C."/>
            <person name="Van S.L."/>
            <person name="Yuan L."/>
            <person name="Wang Z."/>
            <person name="Xia Z."/>
            <person name="Xiao L."/>
            <person name="Anderson O.D."/>
            <person name="Ouyang S."/>
            <person name="Liang Y."/>
            <person name="Zimin A.V."/>
            <person name="Pertea G."/>
            <person name="Qi P."/>
            <person name="Bennetzen J.L."/>
            <person name="Dai X."/>
            <person name="Dawson M.W."/>
            <person name="Muller H.G."/>
            <person name="Kugler K."/>
            <person name="Rivarola-Duarte L."/>
            <person name="Spannagl M."/>
            <person name="Mayer K.F.X."/>
            <person name="Lu F.H."/>
            <person name="Bevan M.W."/>
            <person name="Leroy P."/>
            <person name="Li P."/>
            <person name="You F.M."/>
            <person name="Sun Q."/>
            <person name="Liu Z."/>
            <person name="Lyons E."/>
            <person name="Wicker T."/>
            <person name="Salzberg S.L."/>
            <person name="Devos K.M."/>
            <person name="Dvorak J."/>
        </authorList>
    </citation>
    <scope>NUCLEOTIDE SEQUENCE [LARGE SCALE GENOMIC DNA]</scope>
    <source>
        <strain evidence="5">cv. AL8/78</strain>
    </source>
</reference>
<evidence type="ECO:0000256" key="3">
    <source>
        <dbReference type="ARBA" id="ARBA00022801"/>
    </source>
</evidence>
<proteinExistence type="inferred from homology"/>
<dbReference type="Gene3D" id="3.40.50.1110">
    <property type="entry name" value="SGNH hydrolase"/>
    <property type="match status" value="1"/>
</dbReference>
<dbReference type="CDD" id="cd01837">
    <property type="entry name" value="SGNH_plant_lipase_like"/>
    <property type="match status" value="1"/>
</dbReference>
<dbReference type="PANTHER" id="PTHR22835:SF620">
    <property type="entry name" value="OS01G0223000 PROTEIN"/>
    <property type="match status" value="1"/>
</dbReference>
<dbReference type="KEGG" id="ats:109776935"/>
<dbReference type="PANTHER" id="PTHR22835">
    <property type="entry name" value="ZINC FINGER FYVE DOMAIN CONTAINING PROTEIN"/>
    <property type="match status" value="1"/>
</dbReference>
<dbReference type="EnsemblPlants" id="AET3Gv20333500.8">
    <property type="protein sequence ID" value="AET3Gv20333500.8"/>
    <property type="gene ID" value="AET3Gv20333500"/>
</dbReference>
<evidence type="ECO:0000256" key="4">
    <source>
        <dbReference type="ARBA" id="ARBA00023180"/>
    </source>
</evidence>
<dbReference type="SUPFAM" id="SSF52266">
    <property type="entry name" value="SGNH hydrolase"/>
    <property type="match status" value="1"/>
</dbReference>
<keyword evidence="6" id="KW-1185">Reference proteome</keyword>
<dbReference type="Proteomes" id="UP000015105">
    <property type="component" value="Chromosome 3D"/>
</dbReference>
<dbReference type="Gramene" id="AET3Gv20333500.8">
    <property type="protein sequence ID" value="AET3Gv20333500.8"/>
    <property type="gene ID" value="AET3Gv20333500"/>
</dbReference>
<dbReference type="STRING" id="200361.A0A453EGF8"/>
<sequence>MHRVKCRDRVILLLKKPPASSCPLLRIIKPRAAATARCQPPQATSHKPWPPPRCASGRALPGCSSSELGWTWAVIPSSSPVGLSARRYDSIFSFGDSFSDTGNNPVVFAASSVFDPVTRPPYGSTYFGRPTGRKSDGRLIIDFIAQRLGLPLVPPSLAHNGSFRRGANFAVGSATALDAAFFHGGKFPLNVSLGVQLQWFESLKPSLCRTTKECKAFFGRSLFFVGEFGVNDYDFCFLTKSVQEIMPLVPDVIRTISTAIERLIKHGATNFVVPGTIPSGCAPPVLALFPDAAPAEYNSTTGCLEDINKLGMHHNLLLQDALDKLRGRHPEAMIVYADLFGPIMDMVESPGKYGFEEDVLTICCGGPGTLFCGDEGANLCEKPAARLFWDGVHLTEAAYRYIADVWLDSIDSPARESRYQLVR</sequence>
<dbReference type="GO" id="GO:0016788">
    <property type="term" value="F:hydrolase activity, acting on ester bonds"/>
    <property type="evidence" value="ECO:0007669"/>
    <property type="project" value="InterPro"/>
</dbReference>
<evidence type="ECO:0000313" key="5">
    <source>
        <dbReference type="EnsemblPlants" id="AET3Gv20333500.8"/>
    </source>
</evidence>
<dbReference type="Pfam" id="PF00657">
    <property type="entry name" value="Lipase_GDSL"/>
    <property type="match status" value="1"/>
</dbReference>
<reference evidence="6" key="2">
    <citation type="journal article" date="2017" name="Nat. Plants">
        <title>The Aegilops tauschii genome reveals multiple impacts of transposons.</title>
        <authorList>
            <person name="Zhao G."/>
            <person name="Zou C."/>
            <person name="Li K."/>
            <person name="Wang K."/>
            <person name="Li T."/>
            <person name="Gao L."/>
            <person name="Zhang X."/>
            <person name="Wang H."/>
            <person name="Yang Z."/>
            <person name="Liu X."/>
            <person name="Jiang W."/>
            <person name="Mao L."/>
            <person name="Kong X."/>
            <person name="Jiao Y."/>
            <person name="Jia J."/>
        </authorList>
    </citation>
    <scope>NUCLEOTIDE SEQUENCE [LARGE SCALE GENOMIC DNA]</scope>
    <source>
        <strain evidence="6">cv. AL8/78</strain>
    </source>
</reference>
<dbReference type="AlphaFoldDB" id="A0A453EGF8"/>
<dbReference type="InterPro" id="IPR001087">
    <property type="entry name" value="GDSL"/>
</dbReference>
<keyword evidence="4" id="KW-0325">Glycoprotein</keyword>
<evidence type="ECO:0008006" key="7">
    <source>
        <dbReference type="Google" id="ProtNLM"/>
    </source>
</evidence>
<evidence type="ECO:0000313" key="6">
    <source>
        <dbReference type="Proteomes" id="UP000015105"/>
    </source>
</evidence>
<dbReference type="OMA" id="VIPVGCA"/>
<evidence type="ECO:0000256" key="1">
    <source>
        <dbReference type="ARBA" id="ARBA00008668"/>
    </source>
</evidence>
<evidence type="ECO:0000256" key="2">
    <source>
        <dbReference type="ARBA" id="ARBA00022729"/>
    </source>
</evidence>
<dbReference type="InterPro" id="IPR035669">
    <property type="entry name" value="SGNH_plant_lipase-like"/>
</dbReference>
<reference evidence="5" key="4">
    <citation type="submission" date="2019-03" db="UniProtKB">
        <authorList>
            <consortium name="EnsemblPlants"/>
        </authorList>
    </citation>
    <scope>IDENTIFICATION</scope>
</reference>
<name>A0A453EGF8_AEGTS</name>
<dbReference type="OrthoDB" id="1600564at2759"/>
<protein>
    <recommendedName>
        <fullName evidence="7">GDSL esterase/lipase</fullName>
    </recommendedName>
</protein>
<comment type="similarity">
    <text evidence="1">Belongs to the 'GDSL' lipolytic enzyme family.</text>
</comment>
<organism evidence="5 6">
    <name type="scientific">Aegilops tauschii subsp. strangulata</name>
    <name type="common">Goatgrass</name>
    <dbReference type="NCBI Taxonomy" id="200361"/>
    <lineage>
        <taxon>Eukaryota</taxon>
        <taxon>Viridiplantae</taxon>
        <taxon>Streptophyta</taxon>
        <taxon>Embryophyta</taxon>
        <taxon>Tracheophyta</taxon>
        <taxon>Spermatophyta</taxon>
        <taxon>Magnoliopsida</taxon>
        <taxon>Liliopsida</taxon>
        <taxon>Poales</taxon>
        <taxon>Poaceae</taxon>
        <taxon>BOP clade</taxon>
        <taxon>Pooideae</taxon>
        <taxon>Triticodae</taxon>
        <taxon>Triticeae</taxon>
        <taxon>Triticinae</taxon>
        <taxon>Aegilops</taxon>
    </lineage>
</organism>
<reference evidence="6" key="1">
    <citation type="journal article" date="2014" name="Science">
        <title>Ancient hybridizations among the ancestral genomes of bread wheat.</title>
        <authorList>
            <consortium name="International Wheat Genome Sequencing Consortium,"/>
            <person name="Marcussen T."/>
            <person name="Sandve S.R."/>
            <person name="Heier L."/>
            <person name="Spannagl M."/>
            <person name="Pfeifer M."/>
            <person name="Jakobsen K.S."/>
            <person name="Wulff B.B."/>
            <person name="Steuernagel B."/>
            <person name="Mayer K.F."/>
            <person name="Olsen O.A."/>
        </authorList>
    </citation>
    <scope>NUCLEOTIDE SEQUENCE [LARGE SCALE GENOMIC DNA]</scope>
    <source>
        <strain evidence="6">cv. AL8/78</strain>
    </source>
</reference>
<dbReference type="InterPro" id="IPR036514">
    <property type="entry name" value="SGNH_hydro_sf"/>
</dbReference>
<keyword evidence="2" id="KW-0732">Signal</keyword>
<keyword evidence="3" id="KW-0378">Hydrolase</keyword>
<accession>A0A453EGF8</accession>